<dbReference type="Gene3D" id="3.40.50.10320">
    <property type="entry name" value="LmbE-like"/>
    <property type="match status" value="1"/>
</dbReference>
<dbReference type="PANTHER" id="PTHR12993">
    <property type="entry name" value="N-ACETYLGLUCOSAMINYL-PHOSPHATIDYLINOSITOL DE-N-ACETYLASE-RELATED"/>
    <property type="match status" value="1"/>
</dbReference>
<dbReference type="InterPro" id="IPR003737">
    <property type="entry name" value="GlcNAc_PI_deacetylase-related"/>
</dbReference>
<dbReference type="OrthoDB" id="116799at2"/>
<evidence type="ECO:0000313" key="2">
    <source>
        <dbReference type="EMBL" id="KAB2350253.1"/>
    </source>
</evidence>
<dbReference type="AlphaFoldDB" id="A0A6H9Z3F8"/>
<dbReference type="SUPFAM" id="SSF102588">
    <property type="entry name" value="LmbE-like"/>
    <property type="match status" value="1"/>
</dbReference>
<dbReference type="Pfam" id="PF02585">
    <property type="entry name" value="PIG-L"/>
    <property type="match status" value="1"/>
</dbReference>
<organism evidence="2 3">
    <name type="scientific">Actinomadura rudentiformis</name>
    <dbReference type="NCBI Taxonomy" id="359158"/>
    <lineage>
        <taxon>Bacteria</taxon>
        <taxon>Bacillati</taxon>
        <taxon>Actinomycetota</taxon>
        <taxon>Actinomycetes</taxon>
        <taxon>Streptosporangiales</taxon>
        <taxon>Thermomonosporaceae</taxon>
        <taxon>Actinomadura</taxon>
    </lineage>
</organism>
<dbReference type="EMBL" id="WBMT01000004">
    <property type="protein sequence ID" value="KAB2350253.1"/>
    <property type="molecule type" value="Genomic_DNA"/>
</dbReference>
<protein>
    <submittedName>
        <fullName evidence="2">PIG-L family deacetylase</fullName>
    </submittedName>
</protein>
<dbReference type="GO" id="GO:0016137">
    <property type="term" value="P:glycoside metabolic process"/>
    <property type="evidence" value="ECO:0007669"/>
    <property type="project" value="UniProtKB-ARBA"/>
</dbReference>
<evidence type="ECO:0000313" key="3">
    <source>
        <dbReference type="Proteomes" id="UP000468735"/>
    </source>
</evidence>
<accession>A0A6H9Z3F8</accession>
<name>A0A6H9Z3F8_9ACTN</name>
<keyword evidence="1" id="KW-0862">Zinc</keyword>
<dbReference type="PANTHER" id="PTHR12993:SF11">
    <property type="entry name" value="N-ACETYLGLUCOSAMINYL-PHOSPHATIDYLINOSITOL DE-N-ACETYLASE"/>
    <property type="match status" value="1"/>
</dbReference>
<evidence type="ECO:0000256" key="1">
    <source>
        <dbReference type="ARBA" id="ARBA00022833"/>
    </source>
</evidence>
<dbReference type="GO" id="GO:0016811">
    <property type="term" value="F:hydrolase activity, acting on carbon-nitrogen (but not peptide) bonds, in linear amides"/>
    <property type="evidence" value="ECO:0007669"/>
    <property type="project" value="TreeGrafter"/>
</dbReference>
<sequence>MGTGRQGASPCDRGKEVTVMTIGDMAGFGTLLGIWAHPDDEVHLSAGLMASARDAGQRVVCVTATLGEHGTSDPGQWPPARLAEVRAAELSASLAVIGVSEHHQLGLPDGGCADQPFDAVVDKLAAIIDEVRPDTIVTFGPDGFTGHSDHQTVSHWATEARSRTAPAARLLYATTTAEQIDAWQHVYDRLNVFLADGLPLRIPSSTVDVQLRLGEDLADRKLAALRAQASQTADLIAMLGEDTMRRWCCSTESFIDAESAATNATWGTWRPPGNP</sequence>
<proteinExistence type="predicted"/>
<dbReference type="InterPro" id="IPR024078">
    <property type="entry name" value="LmbE-like_dom_sf"/>
</dbReference>
<gene>
    <name evidence="2" type="ORF">F8566_10735</name>
</gene>
<keyword evidence="3" id="KW-1185">Reference proteome</keyword>
<dbReference type="Proteomes" id="UP000468735">
    <property type="component" value="Unassembled WGS sequence"/>
</dbReference>
<comment type="caution">
    <text evidence="2">The sequence shown here is derived from an EMBL/GenBank/DDBJ whole genome shotgun (WGS) entry which is preliminary data.</text>
</comment>
<reference evidence="2 3" key="1">
    <citation type="submission" date="2019-09" db="EMBL/GenBank/DDBJ databases">
        <title>Actinomadura physcomitrii sp. nov., a novel actinomycete isolated from moss [Physcomitrium sphaericum (Ludw) Fuernr].</title>
        <authorList>
            <person name="Zhuang X."/>
            <person name="Liu C."/>
        </authorList>
    </citation>
    <scope>NUCLEOTIDE SEQUENCE [LARGE SCALE GENOMIC DNA]</scope>
    <source>
        <strain evidence="2 3">HMC1</strain>
    </source>
</reference>